<evidence type="ECO:0000313" key="3">
    <source>
        <dbReference type="Proteomes" id="UP000481153"/>
    </source>
</evidence>
<name>A0A6G0XUE4_9STRA</name>
<accession>A0A6G0XUE4</accession>
<feature type="domain" description="WRKY19-like zinc finger" evidence="1">
    <location>
        <begin position="73"/>
        <end position="95"/>
    </location>
</feature>
<comment type="caution">
    <text evidence="2">The sequence shown here is derived from an EMBL/GenBank/DDBJ whole genome shotgun (WGS) entry which is preliminary data.</text>
</comment>
<protein>
    <recommendedName>
        <fullName evidence="1">WRKY19-like zinc finger domain-containing protein</fullName>
    </recommendedName>
</protein>
<keyword evidence="3" id="KW-1185">Reference proteome</keyword>
<gene>
    <name evidence="2" type="ORF">Ae201684_000772</name>
</gene>
<dbReference type="PANTHER" id="PTHR31827">
    <property type="entry name" value="EMB|CAB89363.1"/>
    <property type="match status" value="1"/>
</dbReference>
<dbReference type="EMBL" id="VJMJ01000009">
    <property type="protein sequence ID" value="KAF0744283.1"/>
    <property type="molecule type" value="Genomic_DNA"/>
</dbReference>
<dbReference type="PANTHER" id="PTHR31827:SF1">
    <property type="entry name" value="EMB|CAB89363.1"/>
    <property type="match status" value="1"/>
</dbReference>
<evidence type="ECO:0000259" key="1">
    <source>
        <dbReference type="Pfam" id="PF24906"/>
    </source>
</evidence>
<proteinExistence type="predicted"/>
<organism evidence="2 3">
    <name type="scientific">Aphanomyces euteiches</name>
    <dbReference type="NCBI Taxonomy" id="100861"/>
    <lineage>
        <taxon>Eukaryota</taxon>
        <taxon>Sar</taxon>
        <taxon>Stramenopiles</taxon>
        <taxon>Oomycota</taxon>
        <taxon>Saprolegniomycetes</taxon>
        <taxon>Saprolegniales</taxon>
        <taxon>Verrucalvaceae</taxon>
        <taxon>Aphanomyces</taxon>
    </lineage>
</organism>
<dbReference type="OrthoDB" id="58086at2759"/>
<dbReference type="InterPro" id="IPR056866">
    <property type="entry name" value="Znf_WRKY19"/>
</dbReference>
<reference evidence="2 3" key="1">
    <citation type="submission" date="2019-07" db="EMBL/GenBank/DDBJ databases">
        <title>Genomics analysis of Aphanomyces spp. identifies a new class of oomycete effector associated with host adaptation.</title>
        <authorList>
            <person name="Gaulin E."/>
        </authorList>
    </citation>
    <scope>NUCLEOTIDE SEQUENCE [LARGE SCALE GENOMIC DNA]</scope>
    <source>
        <strain evidence="2 3">ATCC 201684</strain>
    </source>
</reference>
<dbReference type="Pfam" id="PF24906">
    <property type="entry name" value="Zf_WRKY19"/>
    <property type="match status" value="1"/>
</dbReference>
<sequence length="128" mass="13818">MAKRNSCCLMHSQACVSPPLSPTPVKMQLHHLLHANRSRMHRSKSCAIDNCHQVARIDGLCTKHNMQFSSKKRKCTVDDCAAYARSGGLCARHGGGKACTIPGCKSVACSTQGLCRLHTRTEAITPSG</sequence>
<dbReference type="Proteomes" id="UP000481153">
    <property type="component" value="Unassembled WGS sequence"/>
</dbReference>
<dbReference type="AlphaFoldDB" id="A0A6G0XUE4"/>
<evidence type="ECO:0000313" key="2">
    <source>
        <dbReference type="EMBL" id="KAF0744283.1"/>
    </source>
</evidence>
<dbReference type="VEuPathDB" id="FungiDB:AeMF1_007819"/>